<organism evidence="2">
    <name type="scientific">marine sediment metagenome</name>
    <dbReference type="NCBI Taxonomy" id="412755"/>
    <lineage>
        <taxon>unclassified sequences</taxon>
        <taxon>metagenomes</taxon>
        <taxon>ecological metagenomes</taxon>
    </lineage>
</organism>
<feature type="domain" description="Transcription regulator PadR N-terminal" evidence="1">
    <location>
        <begin position="16"/>
        <end position="89"/>
    </location>
</feature>
<dbReference type="AlphaFoldDB" id="X1TZP7"/>
<dbReference type="InterPro" id="IPR036388">
    <property type="entry name" value="WH-like_DNA-bd_sf"/>
</dbReference>
<evidence type="ECO:0000259" key="1">
    <source>
        <dbReference type="Pfam" id="PF03551"/>
    </source>
</evidence>
<proteinExistence type="predicted"/>
<evidence type="ECO:0000313" key="2">
    <source>
        <dbReference type="EMBL" id="GAI85499.1"/>
    </source>
</evidence>
<comment type="caution">
    <text evidence="2">The sequence shown here is derived from an EMBL/GenBank/DDBJ whole genome shotgun (WGS) entry which is preliminary data.</text>
</comment>
<dbReference type="SUPFAM" id="SSF46785">
    <property type="entry name" value="Winged helix' DNA-binding domain"/>
    <property type="match status" value="1"/>
</dbReference>
<accession>X1TZP7</accession>
<dbReference type="InterPro" id="IPR052509">
    <property type="entry name" value="Metal_resp_DNA-bind_regulator"/>
</dbReference>
<dbReference type="EMBL" id="BARW01008551">
    <property type="protein sequence ID" value="GAI85499.1"/>
    <property type="molecule type" value="Genomic_DNA"/>
</dbReference>
<name>X1TZP7_9ZZZZ</name>
<dbReference type="InterPro" id="IPR005149">
    <property type="entry name" value="Tscrpt_reg_PadR_N"/>
</dbReference>
<dbReference type="PANTHER" id="PTHR33169">
    <property type="entry name" value="PADR-FAMILY TRANSCRIPTIONAL REGULATOR"/>
    <property type="match status" value="1"/>
</dbReference>
<dbReference type="Pfam" id="PF03551">
    <property type="entry name" value="PadR"/>
    <property type="match status" value="1"/>
</dbReference>
<dbReference type="Gene3D" id="1.10.10.10">
    <property type="entry name" value="Winged helix-like DNA-binding domain superfamily/Winged helix DNA-binding domain"/>
    <property type="match status" value="1"/>
</dbReference>
<reference evidence="2" key="1">
    <citation type="journal article" date="2014" name="Front. Microbiol.">
        <title>High frequency of phylogenetically diverse reductive dehalogenase-homologous genes in deep subseafloor sedimentary metagenomes.</title>
        <authorList>
            <person name="Kawai M."/>
            <person name="Futagami T."/>
            <person name="Toyoda A."/>
            <person name="Takaki Y."/>
            <person name="Nishi S."/>
            <person name="Hori S."/>
            <person name="Arai W."/>
            <person name="Tsubouchi T."/>
            <person name="Morono Y."/>
            <person name="Uchiyama I."/>
            <person name="Ito T."/>
            <person name="Fujiyama A."/>
            <person name="Inagaki F."/>
            <person name="Takami H."/>
        </authorList>
    </citation>
    <scope>NUCLEOTIDE SEQUENCE</scope>
    <source>
        <strain evidence="2">Expedition CK06-06</strain>
    </source>
</reference>
<dbReference type="PANTHER" id="PTHR33169:SF14">
    <property type="entry name" value="TRANSCRIPTIONAL REGULATOR RV3488"/>
    <property type="match status" value="1"/>
</dbReference>
<sequence>MKFESQLLKGIAPVVVLEILSRGPMYGYELSQAIEQRSGDILTLGKGTLYPLLYNLEAKKLVKGKWEKNQSSRKRRYYSITSRGKGQLAKQKAQLRELTTGLNLVFGGALTPA</sequence>
<dbReference type="InterPro" id="IPR036390">
    <property type="entry name" value="WH_DNA-bd_sf"/>
</dbReference>
<gene>
    <name evidence="2" type="ORF">S12H4_17484</name>
</gene>
<protein>
    <recommendedName>
        <fullName evidence="1">Transcription regulator PadR N-terminal domain-containing protein</fullName>
    </recommendedName>
</protein>